<dbReference type="InterPro" id="IPR051793">
    <property type="entry name" value="NADH:flavin_oxidoreductase"/>
</dbReference>
<dbReference type="SUPFAM" id="SSF51395">
    <property type="entry name" value="FMN-linked oxidoreductases"/>
    <property type="match status" value="1"/>
</dbReference>
<evidence type="ECO:0000256" key="7">
    <source>
        <dbReference type="ARBA" id="ARBA00023002"/>
    </source>
</evidence>
<dbReference type="GO" id="GO:0046872">
    <property type="term" value="F:metal ion binding"/>
    <property type="evidence" value="ECO:0007669"/>
    <property type="project" value="UniProtKB-KW"/>
</dbReference>
<dbReference type="GO" id="GO:0051536">
    <property type="term" value="F:iron-sulfur cluster binding"/>
    <property type="evidence" value="ECO:0007669"/>
    <property type="project" value="UniProtKB-KW"/>
</dbReference>
<organism evidence="11 12">
    <name type="scientific">Maritimibacter alkaliphilus HTCC2654</name>
    <dbReference type="NCBI Taxonomy" id="314271"/>
    <lineage>
        <taxon>Bacteria</taxon>
        <taxon>Pseudomonadati</taxon>
        <taxon>Pseudomonadota</taxon>
        <taxon>Alphaproteobacteria</taxon>
        <taxon>Rhodobacterales</taxon>
        <taxon>Roseobacteraceae</taxon>
        <taxon>Maritimibacter</taxon>
    </lineage>
</organism>
<sequence length="575" mass="61017">RLSGLGAVKRGTMRKPNFRDVFSRFADDMHAEGTAVTAQIIMQGAQPHSASGVLANYTNNQPTHVLTYDEIQRTIDEYAFTAAEAEAAGFDGVEMHANHEDVMQLFISPYTNRRTDAYGGDFDARLRFPMEAFAAMRAVTGPGFVIGMRFNMDEFFEGGYDLAEGIRIAQAFEASGHIDYLHCVIGNNWGAPSYVQPHVFGRAQWAEMAGKFRAALSIPVIYGGRVSDPEAGEAVLAEGHADVVSIARAFFADEDFVAKARAGSSDTIRPCIGCNDCLHAAAIDGLPFGCSVNPRAGREAEPAPAPVPSPRRVTVVGGGPAGMEAAAVAAERGHHVTLWDRAPQLGGLMRVAGAVPENAAYLAFIDHQTARLTEAGVNLKLGEEATADTILADAPDVVLLATGTRPRTLDASGVDAPFVVEGRDVLMGTADVGRNVVVIAREDHMQPLTVTSALLERGCSVRVIYQTPGVAPGVGKYSIGGILGKLTGQGATFTVMTRVAAIAPDKLTLKCVYSGVESEMTDFDTVVLACGGTPDAGLYDALNGKGPEVRIFGDAYVPNRILHATRQAYENACLI</sequence>
<evidence type="ECO:0000259" key="10">
    <source>
        <dbReference type="Pfam" id="PF00724"/>
    </source>
</evidence>
<comment type="cofactor">
    <cofactor evidence="2">
        <name>[4Fe-4S] cluster</name>
        <dbReference type="ChEBI" id="CHEBI:49883"/>
    </cofactor>
</comment>
<evidence type="ECO:0000256" key="6">
    <source>
        <dbReference type="ARBA" id="ARBA00022723"/>
    </source>
</evidence>
<comment type="cofactor">
    <cofactor evidence="1">
        <name>FMN</name>
        <dbReference type="ChEBI" id="CHEBI:58210"/>
    </cofactor>
</comment>
<accession>A3VK10</accession>
<dbReference type="RefSeq" id="WP_008327478.1">
    <property type="nucleotide sequence ID" value="NZ_AAMT01000016.1"/>
</dbReference>
<evidence type="ECO:0000256" key="4">
    <source>
        <dbReference type="ARBA" id="ARBA00022630"/>
    </source>
</evidence>
<comment type="similarity">
    <text evidence="3">In the N-terminal section; belongs to the NADH:flavin oxidoreductase/NADH oxidase family.</text>
</comment>
<dbReference type="AlphaFoldDB" id="A3VK10"/>
<feature type="non-terminal residue" evidence="11">
    <location>
        <position position="1"/>
    </location>
</feature>
<dbReference type="PRINTS" id="PR00411">
    <property type="entry name" value="PNDRDTASEI"/>
</dbReference>
<evidence type="ECO:0000256" key="3">
    <source>
        <dbReference type="ARBA" id="ARBA00011048"/>
    </source>
</evidence>
<dbReference type="PRINTS" id="PR00368">
    <property type="entry name" value="FADPNR"/>
</dbReference>
<evidence type="ECO:0000256" key="8">
    <source>
        <dbReference type="ARBA" id="ARBA00023004"/>
    </source>
</evidence>
<keyword evidence="12" id="KW-1185">Reference proteome</keyword>
<gene>
    <name evidence="11" type="ORF">RB2654_23173</name>
</gene>
<dbReference type="Gene3D" id="3.50.50.60">
    <property type="entry name" value="FAD/NAD(P)-binding domain"/>
    <property type="match status" value="1"/>
</dbReference>
<keyword evidence="4" id="KW-0285">Flavoprotein</keyword>
<evidence type="ECO:0000256" key="9">
    <source>
        <dbReference type="ARBA" id="ARBA00023014"/>
    </source>
</evidence>
<protein>
    <submittedName>
        <fullName evidence="11">NADH:flavin oxidoreductase, Old Yellow enzyme family protein</fullName>
    </submittedName>
</protein>
<name>A3VK10_9RHOB</name>
<dbReference type="Pfam" id="PF00724">
    <property type="entry name" value="Oxidored_FMN"/>
    <property type="match status" value="1"/>
</dbReference>
<dbReference type="PANTHER" id="PTHR42917">
    <property type="entry name" value="2,4-DIENOYL-COA REDUCTASE"/>
    <property type="match status" value="1"/>
</dbReference>
<evidence type="ECO:0000256" key="2">
    <source>
        <dbReference type="ARBA" id="ARBA00001966"/>
    </source>
</evidence>
<dbReference type="InterPro" id="IPR001155">
    <property type="entry name" value="OxRdtase_FMN_N"/>
</dbReference>
<dbReference type="GO" id="GO:0010181">
    <property type="term" value="F:FMN binding"/>
    <property type="evidence" value="ECO:0007669"/>
    <property type="project" value="InterPro"/>
</dbReference>
<dbReference type="OrthoDB" id="9784632at2"/>
<keyword evidence="9" id="KW-0411">Iron-sulfur</keyword>
<dbReference type="Gene3D" id="3.40.50.720">
    <property type="entry name" value="NAD(P)-binding Rossmann-like Domain"/>
    <property type="match status" value="1"/>
</dbReference>
<evidence type="ECO:0000256" key="5">
    <source>
        <dbReference type="ARBA" id="ARBA00022643"/>
    </source>
</evidence>
<dbReference type="STRING" id="314271.RB2654_23173"/>
<dbReference type="GO" id="GO:0008670">
    <property type="term" value="F:2,4-dienoyl-CoA reductase (NADPH) activity"/>
    <property type="evidence" value="ECO:0007669"/>
    <property type="project" value="TreeGrafter"/>
</dbReference>
<dbReference type="Gene3D" id="3.20.20.70">
    <property type="entry name" value="Aldolase class I"/>
    <property type="match status" value="1"/>
</dbReference>
<dbReference type="Proteomes" id="UP000002931">
    <property type="component" value="Unassembled WGS sequence"/>
</dbReference>
<dbReference type="PANTHER" id="PTHR42917:SF2">
    <property type="entry name" value="2,4-DIENOYL-COA REDUCTASE [(2E)-ENOYL-COA-PRODUCING]"/>
    <property type="match status" value="1"/>
</dbReference>
<dbReference type="GO" id="GO:0033543">
    <property type="term" value="P:fatty acid beta-oxidation, unsaturated, even number, reductase/isomerase pathway"/>
    <property type="evidence" value="ECO:0007669"/>
    <property type="project" value="TreeGrafter"/>
</dbReference>
<dbReference type="InterPro" id="IPR013785">
    <property type="entry name" value="Aldolase_TIM"/>
</dbReference>
<evidence type="ECO:0000313" key="12">
    <source>
        <dbReference type="Proteomes" id="UP000002931"/>
    </source>
</evidence>
<evidence type="ECO:0000256" key="1">
    <source>
        <dbReference type="ARBA" id="ARBA00001917"/>
    </source>
</evidence>
<keyword evidence="6" id="KW-0479">Metal-binding</keyword>
<dbReference type="HOGENOM" id="CLU_012153_1_1_5"/>
<comment type="caution">
    <text evidence="11">The sequence shown here is derived from an EMBL/GenBank/DDBJ whole genome shotgun (WGS) entry which is preliminary data.</text>
</comment>
<proteinExistence type="inferred from homology"/>
<dbReference type="InterPro" id="IPR036188">
    <property type="entry name" value="FAD/NAD-bd_sf"/>
</dbReference>
<dbReference type="SUPFAM" id="SSF51905">
    <property type="entry name" value="FAD/NAD(P)-binding domain"/>
    <property type="match status" value="1"/>
</dbReference>
<reference evidence="11 12" key="1">
    <citation type="journal article" date="2010" name="J. Bacteriol.">
        <title>Genome sequences of Pelagibaca bermudensis HTCC2601T and Maritimibacter alkaliphilus HTCC2654T, the type strains of two marine Roseobacter genera.</title>
        <authorList>
            <person name="Thrash J.C."/>
            <person name="Cho J.C."/>
            <person name="Ferriera S."/>
            <person name="Johnson J."/>
            <person name="Vergin K.L."/>
            <person name="Giovannoni S.J."/>
        </authorList>
    </citation>
    <scope>NUCLEOTIDE SEQUENCE [LARGE SCALE GENOMIC DNA]</scope>
    <source>
        <strain evidence="11 12">HTCC2654</strain>
    </source>
</reference>
<evidence type="ECO:0000313" key="11">
    <source>
        <dbReference type="EMBL" id="EAQ11315.1"/>
    </source>
</evidence>
<feature type="domain" description="NADH:flavin oxidoreductase/NADH oxidase N-terminal" evidence="10">
    <location>
        <begin position="42"/>
        <end position="264"/>
    </location>
</feature>
<dbReference type="EMBL" id="AAMT01000016">
    <property type="protein sequence ID" value="EAQ11315.1"/>
    <property type="molecule type" value="Genomic_DNA"/>
</dbReference>
<keyword evidence="8" id="KW-0408">Iron</keyword>
<dbReference type="Pfam" id="PF13450">
    <property type="entry name" value="NAD_binding_8"/>
    <property type="match status" value="1"/>
</dbReference>
<keyword evidence="5" id="KW-0288">FMN</keyword>
<keyword evidence="7" id="KW-0560">Oxidoreductase</keyword>